<organism evidence="2 3">
    <name type="scientific">Blepharisma stoltei</name>
    <dbReference type="NCBI Taxonomy" id="1481888"/>
    <lineage>
        <taxon>Eukaryota</taxon>
        <taxon>Sar</taxon>
        <taxon>Alveolata</taxon>
        <taxon>Ciliophora</taxon>
        <taxon>Postciliodesmatophora</taxon>
        <taxon>Heterotrichea</taxon>
        <taxon>Heterotrichida</taxon>
        <taxon>Blepharismidae</taxon>
        <taxon>Blepharisma</taxon>
    </lineage>
</organism>
<feature type="compositionally biased region" description="Basic residues" evidence="1">
    <location>
        <begin position="29"/>
        <end position="39"/>
    </location>
</feature>
<feature type="region of interest" description="Disordered" evidence="1">
    <location>
        <begin position="105"/>
        <end position="126"/>
    </location>
</feature>
<dbReference type="AlphaFoldDB" id="A0AAU9JVY0"/>
<reference evidence="2" key="1">
    <citation type="submission" date="2021-09" db="EMBL/GenBank/DDBJ databases">
        <authorList>
            <consortium name="AG Swart"/>
            <person name="Singh M."/>
            <person name="Singh A."/>
            <person name="Seah K."/>
            <person name="Emmerich C."/>
        </authorList>
    </citation>
    <scope>NUCLEOTIDE SEQUENCE</scope>
    <source>
        <strain evidence="2">ATCC30299</strain>
    </source>
</reference>
<proteinExistence type="predicted"/>
<evidence type="ECO:0000313" key="3">
    <source>
        <dbReference type="Proteomes" id="UP001162131"/>
    </source>
</evidence>
<feature type="region of interest" description="Disordered" evidence="1">
    <location>
        <begin position="27"/>
        <end position="51"/>
    </location>
</feature>
<evidence type="ECO:0000256" key="1">
    <source>
        <dbReference type="SAM" id="MobiDB-lite"/>
    </source>
</evidence>
<name>A0AAU9JVY0_9CILI</name>
<dbReference type="EMBL" id="CAJZBQ010000044">
    <property type="protein sequence ID" value="CAG9327578.1"/>
    <property type="molecule type" value="Genomic_DNA"/>
</dbReference>
<comment type="caution">
    <text evidence="2">The sequence shown here is derived from an EMBL/GenBank/DDBJ whole genome shotgun (WGS) entry which is preliminary data.</text>
</comment>
<accession>A0AAU9JVY0</accession>
<gene>
    <name evidence="2" type="ORF">BSTOLATCC_MIC44211</name>
</gene>
<keyword evidence="3" id="KW-1185">Reference proteome</keyword>
<dbReference type="Proteomes" id="UP001162131">
    <property type="component" value="Unassembled WGS sequence"/>
</dbReference>
<protein>
    <submittedName>
        <fullName evidence="2">Uncharacterized protein</fullName>
    </submittedName>
</protein>
<sequence length="251" mass="28991">MSYLKRYNQIRCSLEVKEVNISLHELKTPPKRQNIHAKTPKSPPKTDRKQPIIKLNLHRKSFSTSKCSSRSHSSNKYKDINAEPIRVELKLEDLSHSPSRLNDFLKNRKKQPSRSPSEHLGNDFIDPENESSLSHSYISINPAPDLLSSSLLESLGNISPIQEITKDVNITSLEQSFEFTFENSKKTRKMLKNQENNCEVIERVKELIEKSYSCNGKLSLIPKNDLNKIPESIIVWRNGDIRTYDVKHIQR</sequence>
<evidence type="ECO:0000313" key="2">
    <source>
        <dbReference type="EMBL" id="CAG9327578.1"/>
    </source>
</evidence>